<accession>A0ABU6IH24</accession>
<organism evidence="1 2">
    <name type="scientific">Adlercreutzia wanghongyangiae</name>
    <dbReference type="NCBI Taxonomy" id="3111451"/>
    <lineage>
        <taxon>Bacteria</taxon>
        <taxon>Bacillati</taxon>
        <taxon>Actinomycetota</taxon>
        <taxon>Coriobacteriia</taxon>
        <taxon>Eggerthellales</taxon>
        <taxon>Eggerthellaceae</taxon>
        <taxon>Adlercreutzia</taxon>
    </lineage>
</organism>
<proteinExistence type="predicted"/>
<dbReference type="RefSeq" id="WP_338209719.1">
    <property type="nucleotide sequence ID" value="NZ_JAYMFF010000008.1"/>
</dbReference>
<dbReference type="Proteomes" id="UP001349994">
    <property type="component" value="Unassembled WGS sequence"/>
</dbReference>
<keyword evidence="2" id="KW-1185">Reference proteome</keyword>
<gene>
    <name evidence="1" type="ORF">VIN30_04760</name>
</gene>
<dbReference type="Gene3D" id="1.10.1220.10">
    <property type="entry name" value="Met repressor-like"/>
    <property type="match status" value="1"/>
</dbReference>
<name>A0ABU6IH24_9ACTN</name>
<dbReference type="InterPro" id="IPR013321">
    <property type="entry name" value="Arc_rbn_hlx_hlx"/>
</dbReference>
<dbReference type="EMBL" id="JAYMFF010000008">
    <property type="protein sequence ID" value="MEC4175754.1"/>
    <property type="molecule type" value="Genomic_DNA"/>
</dbReference>
<protein>
    <recommendedName>
        <fullName evidence="3">Damage-inducible protein J</fullName>
    </recommendedName>
</protein>
<evidence type="ECO:0000313" key="2">
    <source>
        <dbReference type="Proteomes" id="UP001349994"/>
    </source>
</evidence>
<reference evidence="1 2" key="1">
    <citation type="submission" date="2024-01" db="EMBL/GenBank/DDBJ databases">
        <title>novel species in genus Adlercreutzia.</title>
        <authorList>
            <person name="Liu X."/>
        </authorList>
    </citation>
    <scope>NUCLEOTIDE SEQUENCE [LARGE SCALE GENOMIC DNA]</scope>
    <source>
        <strain evidence="1 2">R7</strain>
    </source>
</reference>
<sequence>MHAMVTARVPVEIRDQVNAQLREMGSSATELVNAAYDYVLKTGELPDVNRDGSPLHIALTDAQVNELRFRLRHATCAVPRSFWDERAALLRAEEKEG</sequence>
<comment type="caution">
    <text evidence="1">The sequence shown here is derived from an EMBL/GenBank/DDBJ whole genome shotgun (WGS) entry which is preliminary data.</text>
</comment>
<evidence type="ECO:0000313" key="1">
    <source>
        <dbReference type="EMBL" id="MEC4175754.1"/>
    </source>
</evidence>
<evidence type="ECO:0008006" key="3">
    <source>
        <dbReference type="Google" id="ProtNLM"/>
    </source>
</evidence>